<keyword evidence="4" id="KW-1185">Reference proteome</keyword>
<feature type="compositionally biased region" description="Low complexity" evidence="1">
    <location>
        <begin position="497"/>
        <end position="510"/>
    </location>
</feature>
<dbReference type="Gene3D" id="3.40.390.10">
    <property type="entry name" value="Collagenase (Catalytic Domain)"/>
    <property type="match status" value="1"/>
</dbReference>
<sequence>MRYTPILLALLGSLATSHGYVLDSSCDTYRSTVIDVMKGAFDLAEKGRDALSDVASGNSPGDPKAQAHSDLVSWLFADIKASSSDPNYQTAFNKFSSVLGYNTNDGQPETTPPDYKALSTDKVVIFCDYKRFAENKDCNGNPKKGYVCDTKMGVYWPMNDIYKDCKKHGIFSSSAVQVSNFILASPEHPNGSFKLIRWQAWTYEFASKGARKASEIQLCPDFLKELPKSNIKTLKDQGTESALARSWKKLSDFLDDPMRTPIDVAYTFDATLLHEMTHAIPNAATADLDKGDCYGWKKCKKLAKAGTNNADSYAIFGLAAQMISQQGQRPMEDGSVKALPAPPAKRGLYGSLLSRADDPEGFLSSTGKPHSTFRTSTRASSGVNSLPSSGQPGNSPVVAPTSGSALPGGPSSTTPPATSPTRPASTGIPPATSQSSNPASSGIPPAASTSSGEPVSPSSSSSHAAAGTSTSEAGPSSTPVTAGSPTYPASITSMPQGSSVSTVTSGSSTVPIPMTVIDVTNSDTTTPVTYISTKTSVDDGQPTAAWMCTGPLCNTGCEVPIFCDSPDLGNSWGLCCGFSPPALPDGTLPPPGGPPPPYDGGDETTPDDASTSSTSESTTESSSDTSSETTSEPTTSSTTPTTSSSGITSSSTTSTSAEPVLTEGPIGDRFLAWDPAMPSWYQVQESVLSALIADTTDPYITWTPSATVSADMGSSPKPPITSSTSLMPSSTSESTSSTPTETSSSSKPPIGSPSTPVSTSSTSTETSSSTTEESTSSNQPTGSPSVPVTAPATDSETSSPSPATTPPPSTTDESPDTLSCTTTIFPDSNSEYGEVLYYTSLSHSILDVYTLSMTLTTGAGDPTTLQTAMPSATSIDNDGSSQCHNLSKDMCVEAAEGFKNDAEDSDNPYELLTGRTDHHSSDKWVALFDYTCIAVLECDDDSPGMSGLQAYKALQDMFDQDETKIEKCGHSYLDNGCVVRTDYHFNY</sequence>
<dbReference type="InterPro" id="IPR024079">
    <property type="entry name" value="MetalloPept_cat_dom_sf"/>
</dbReference>
<dbReference type="SUPFAM" id="SSF55486">
    <property type="entry name" value="Metalloproteases ('zincins'), catalytic domain"/>
    <property type="match status" value="1"/>
</dbReference>
<protein>
    <submittedName>
        <fullName evidence="3">Uncharacterized protein</fullName>
    </submittedName>
</protein>
<dbReference type="InterPro" id="IPR029167">
    <property type="entry name" value="Mug117"/>
</dbReference>
<dbReference type="GO" id="GO:0008237">
    <property type="term" value="F:metallopeptidase activity"/>
    <property type="evidence" value="ECO:0007669"/>
    <property type="project" value="InterPro"/>
</dbReference>
<organism evidence="3 4">
    <name type="scientific">Aspergillus versicolor CBS 583.65</name>
    <dbReference type="NCBI Taxonomy" id="1036611"/>
    <lineage>
        <taxon>Eukaryota</taxon>
        <taxon>Fungi</taxon>
        <taxon>Dikarya</taxon>
        <taxon>Ascomycota</taxon>
        <taxon>Pezizomycotina</taxon>
        <taxon>Eurotiomycetes</taxon>
        <taxon>Eurotiomycetidae</taxon>
        <taxon>Eurotiales</taxon>
        <taxon>Aspergillaceae</taxon>
        <taxon>Aspergillus</taxon>
        <taxon>Aspergillus subgen. Nidulantes</taxon>
    </lineage>
</organism>
<feature type="compositionally biased region" description="Low complexity" evidence="1">
    <location>
        <begin position="789"/>
        <end position="802"/>
    </location>
</feature>
<feature type="chain" id="PRO_5012792755" evidence="2">
    <location>
        <begin position="20"/>
        <end position="987"/>
    </location>
</feature>
<evidence type="ECO:0000256" key="2">
    <source>
        <dbReference type="SAM" id="SignalP"/>
    </source>
</evidence>
<feature type="compositionally biased region" description="Polar residues" evidence="1">
    <location>
        <begin position="363"/>
        <end position="394"/>
    </location>
</feature>
<proteinExistence type="predicted"/>
<feature type="compositionally biased region" description="Polar residues" evidence="1">
    <location>
        <begin position="480"/>
        <end position="496"/>
    </location>
</feature>
<dbReference type="RefSeq" id="XP_040670809.1">
    <property type="nucleotide sequence ID" value="XM_040817315.1"/>
</dbReference>
<accession>A0A1L9PU30</accession>
<feature type="signal peptide" evidence="2">
    <location>
        <begin position="1"/>
        <end position="19"/>
    </location>
</feature>
<name>A0A1L9PU30_ASPVE</name>
<feature type="region of interest" description="Disordered" evidence="1">
    <location>
        <begin position="701"/>
        <end position="819"/>
    </location>
</feature>
<reference evidence="4" key="1">
    <citation type="journal article" date="2017" name="Genome Biol.">
        <title>Comparative genomics reveals high biological diversity and specific adaptations in the industrially and medically important fungal genus Aspergillus.</title>
        <authorList>
            <person name="de Vries R.P."/>
            <person name="Riley R."/>
            <person name="Wiebenga A."/>
            <person name="Aguilar-Osorio G."/>
            <person name="Amillis S."/>
            <person name="Uchima C.A."/>
            <person name="Anderluh G."/>
            <person name="Asadollahi M."/>
            <person name="Askin M."/>
            <person name="Barry K."/>
            <person name="Battaglia E."/>
            <person name="Bayram O."/>
            <person name="Benocci T."/>
            <person name="Braus-Stromeyer S.A."/>
            <person name="Caldana C."/>
            <person name="Canovas D."/>
            <person name="Cerqueira G.C."/>
            <person name="Chen F."/>
            <person name="Chen W."/>
            <person name="Choi C."/>
            <person name="Clum A."/>
            <person name="Dos Santos R.A."/>
            <person name="Damasio A.R."/>
            <person name="Diallinas G."/>
            <person name="Emri T."/>
            <person name="Fekete E."/>
            <person name="Flipphi M."/>
            <person name="Freyberg S."/>
            <person name="Gallo A."/>
            <person name="Gournas C."/>
            <person name="Habgood R."/>
            <person name="Hainaut M."/>
            <person name="Harispe M.L."/>
            <person name="Henrissat B."/>
            <person name="Hilden K.S."/>
            <person name="Hope R."/>
            <person name="Hossain A."/>
            <person name="Karabika E."/>
            <person name="Karaffa L."/>
            <person name="Karanyi Z."/>
            <person name="Krasevec N."/>
            <person name="Kuo A."/>
            <person name="Kusch H."/>
            <person name="LaButti K."/>
            <person name="Lagendijk E.L."/>
            <person name="Lapidus A."/>
            <person name="Levasseur A."/>
            <person name="Lindquist E."/>
            <person name="Lipzen A."/>
            <person name="Logrieco A.F."/>
            <person name="MacCabe A."/>
            <person name="Maekelae M.R."/>
            <person name="Malavazi I."/>
            <person name="Melin P."/>
            <person name="Meyer V."/>
            <person name="Mielnichuk N."/>
            <person name="Miskei M."/>
            <person name="Molnar A.P."/>
            <person name="Mule G."/>
            <person name="Ngan C.Y."/>
            <person name="Orejas M."/>
            <person name="Orosz E."/>
            <person name="Ouedraogo J.P."/>
            <person name="Overkamp K.M."/>
            <person name="Park H.-S."/>
            <person name="Perrone G."/>
            <person name="Piumi F."/>
            <person name="Punt P.J."/>
            <person name="Ram A.F."/>
            <person name="Ramon A."/>
            <person name="Rauscher S."/>
            <person name="Record E."/>
            <person name="Riano-Pachon D.M."/>
            <person name="Robert V."/>
            <person name="Roehrig J."/>
            <person name="Ruller R."/>
            <person name="Salamov A."/>
            <person name="Salih N.S."/>
            <person name="Samson R.A."/>
            <person name="Sandor E."/>
            <person name="Sanguinetti M."/>
            <person name="Schuetze T."/>
            <person name="Sepcic K."/>
            <person name="Shelest E."/>
            <person name="Sherlock G."/>
            <person name="Sophianopoulou V."/>
            <person name="Squina F.M."/>
            <person name="Sun H."/>
            <person name="Susca A."/>
            <person name="Todd R.B."/>
            <person name="Tsang A."/>
            <person name="Unkles S.E."/>
            <person name="van de Wiele N."/>
            <person name="van Rossen-Uffink D."/>
            <person name="Oliveira J.V."/>
            <person name="Vesth T.C."/>
            <person name="Visser J."/>
            <person name="Yu J.-H."/>
            <person name="Zhou M."/>
            <person name="Andersen M.R."/>
            <person name="Archer D.B."/>
            <person name="Baker S.E."/>
            <person name="Benoit I."/>
            <person name="Brakhage A.A."/>
            <person name="Braus G.H."/>
            <person name="Fischer R."/>
            <person name="Frisvad J.C."/>
            <person name="Goldman G.H."/>
            <person name="Houbraken J."/>
            <person name="Oakley B."/>
            <person name="Pocsi I."/>
            <person name="Scazzocchio C."/>
            <person name="Seiboth B."/>
            <person name="vanKuyk P.A."/>
            <person name="Wortman J."/>
            <person name="Dyer P.S."/>
            <person name="Grigoriev I.V."/>
        </authorList>
    </citation>
    <scope>NUCLEOTIDE SEQUENCE [LARGE SCALE GENOMIC DNA]</scope>
    <source>
        <strain evidence="4">CBS 583.65</strain>
    </source>
</reference>
<feature type="compositionally biased region" description="Low complexity" evidence="1">
    <location>
        <begin position="607"/>
        <end position="659"/>
    </location>
</feature>
<feature type="compositionally biased region" description="Low complexity" evidence="1">
    <location>
        <begin position="720"/>
        <end position="777"/>
    </location>
</feature>
<dbReference type="Pfam" id="PF15474">
    <property type="entry name" value="MU117"/>
    <property type="match status" value="1"/>
</dbReference>
<gene>
    <name evidence="3" type="ORF">ASPVEDRAFT_831124</name>
</gene>
<feature type="compositionally biased region" description="Polar residues" evidence="1">
    <location>
        <begin position="431"/>
        <end position="440"/>
    </location>
</feature>
<evidence type="ECO:0000313" key="4">
    <source>
        <dbReference type="Proteomes" id="UP000184073"/>
    </source>
</evidence>
<feature type="region of interest" description="Disordered" evidence="1">
    <location>
        <begin position="360"/>
        <end position="510"/>
    </location>
</feature>
<dbReference type="Proteomes" id="UP000184073">
    <property type="component" value="Unassembled WGS sequence"/>
</dbReference>
<evidence type="ECO:0000313" key="3">
    <source>
        <dbReference type="EMBL" id="OJJ05047.1"/>
    </source>
</evidence>
<dbReference type="GeneID" id="63732826"/>
<evidence type="ECO:0000256" key="1">
    <source>
        <dbReference type="SAM" id="MobiDB-lite"/>
    </source>
</evidence>
<feature type="compositionally biased region" description="Low complexity" evidence="1">
    <location>
        <begin position="447"/>
        <end position="479"/>
    </location>
</feature>
<feature type="region of interest" description="Disordered" evidence="1">
    <location>
        <begin position="586"/>
        <end position="662"/>
    </location>
</feature>
<dbReference type="AlphaFoldDB" id="A0A1L9PU30"/>
<feature type="compositionally biased region" description="Low complexity" evidence="1">
    <location>
        <begin position="399"/>
        <end position="427"/>
    </location>
</feature>
<dbReference type="VEuPathDB" id="FungiDB:ASPVEDRAFT_831124"/>
<feature type="compositionally biased region" description="Pro residues" evidence="1">
    <location>
        <begin position="586"/>
        <end position="598"/>
    </location>
</feature>
<dbReference type="OrthoDB" id="4526949at2759"/>
<dbReference type="STRING" id="1036611.A0A1L9PU30"/>
<dbReference type="EMBL" id="KV878132">
    <property type="protein sequence ID" value="OJJ05047.1"/>
    <property type="molecule type" value="Genomic_DNA"/>
</dbReference>
<keyword evidence="2" id="KW-0732">Signal</keyword>